<dbReference type="Proteomes" id="UP001595925">
    <property type="component" value="Unassembled WGS sequence"/>
</dbReference>
<dbReference type="PANTHER" id="PTHR43576">
    <property type="entry name" value="ALPHA-L-ARABINOFURANOSIDASE C-RELATED"/>
    <property type="match status" value="1"/>
</dbReference>
<keyword evidence="3" id="KW-1185">Reference proteome</keyword>
<dbReference type="SUPFAM" id="SSF51445">
    <property type="entry name" value="(Trans)glycosidases"/>
    <property type="match status" value="1"/>
</dbReference>
<comment type="caution">
    <text evidence="2">The sequence shown here is derived from an EMBL/GenBank/DDBJ whole genome shotgun (WGS) entry which is preliminary data.</text>
</comment>
<organism evidence="2 3">
    <name type="scientific">Saliphagus infecundisoli</name>
    <dbReference type="NCBI Taxonomy" id="1849069"/>
    <lineage>
        <taxon>Archaea</taxon>
        <taxon>Methanobacteriati</taxon>
        <taxon>Methanobacteriota</taxon>
        <taxon>Stenosarchaea group</taxon>
        <taxon>Halobacteria</taxon>
        <taxon>Halobacteriales</taxon>
        <taxon>Natrialbaceae</taxon>
        <taxon>Saliphagus</taxon>
    </lineage>
</organism>
<dbReference type="Pfam" id="PF22848">
    <property type="entry name" value="ASD1_dom"/>
    <property type="match status" value="1"/>
</dbReference>
<dbReference type="InterPro" id="IPR055235">
    <property type="entry name" value="ASD1_cat"/>
</dbReference>
<evidence type="ECO:0000259" key="1">
    <source>
        <dbReference type="Pfam" id="PF22848"/>
    </source>
</evidence>
<dbReference type="AlphaFoldDB" id="A0ABD5Q9U0"/>
<protein>
    <recommendedName>
        <fullName evidence="1">Alpha-L-arabinofuranosidase 1 catalytic domain-containing protein</fullName>
    </recommendedName>
</protein>
<dbReference type="InterPro" id="IPR017853">
    <property type="entry name" value="GH"/>
</dbReference>
<proteinExistence type="predicted"/>
<evidence type="ECO:0000313" key="2">
    <source>
        <dbReference type="EMBL" id="MFC4986280.1"/>
    </source>
</evidence>
<reference evidence="2 3" key="1">
    <citation type="journal article" date="2019" name="Int. J. Syst. Evol. Microbiol.">
        <title>The Global Catalogue of Microorganisms (GCM) 10K type strain sequencing project: providing services to taxonomists for standard genome sequencing and annotation.</title>
        <authorList>
            <consortium name="The Broad Institute Genomics Platform"/>
            <consortium name="The Broad Institute Genome Sequencing Center for Infectious Disease"/>
            <person name="Wu L."/>
            <person name="Ma J."/>
        </authorList>
    </citation>
    <scope>NUCLEOTIDE SEQUENCE [LARGE SCALE GENOMIC DNA]</scope>
    <source>
        <strain evidence="2 3">CGMCC 1.15824</strain>
    </source>
</reference>
<gene>
    <name evidence="2" type="ORF">ACFPFO_00520</name>
</gene>
<feature type="domain" description="Alpha-L-arabinofuranosidase 1 catalytic" evidence="1">
    <location>
        <begin position="254"/>
        <end position="410"/>
    </location>
</feature>
<evidence type="ECO:0000313" key="3">
    <source>
        <dbReference type="Proteomes" id="UP001595925"/>
    </source>
</evidence>
<dbReference type="EMBL" id="JBHSJG010000003">
    <property type="protein sequence ID" value="MFC4986280.1"/>
    <property type="molecule type" value="Genomic_DNA"/>
</dbReference>
<dbReference type="PANTHER" id="PTHR43576:SF2">
    <property type="entry name" value="INTRACELLULAR EXO-ALPHA-L-ARABINOFURANOSIDASE 2"/>
    <property type="match status" value="1"/>
</dbReference>
<name>A0ABD5Q9U0_9EURY</name>
<dbReference type="Gene3D" id="3.20.20.80">
    <property type="entry name" value="Glycosidases"/>
    <property type="match status" value="1"/>
</dbReference>
<accession>A0ABD5Q9U0</accession>
<sequence length="717" mass="79498">MSREESTVSIAVDTDDASEWSVSPLLFGKFQEHLDSAIYPGVYEDYLRNGSFEVWNASGGGPMAGIVFDDIAEHDGIAYPWQPTGDGATYEQVTGGIHGRHRDDALDGGPEVPEECYPVPQEVTEPRFQRLSFENSDEGGVFQRVALPDERARMFNVTVTVRSEGIDECTVALTAPDGDALVSAMVPVTGSWECVEVELELDAAIDERYAEPQYGTYDLTITADGPGHLDLDWSTLIPGDAVEGIYNPATINLLRDFDVTTIRWPGGNYASQVHWRDTIGPVEERPVVPIVNWGGLEPNYLGTNEWLRFCELADVEPYITVPFWSATGPEEAADWVEYINGDPEESKLGALRAEHGYEEPWDVTYWGVGNEVWGHWQVGNTDAATYAEGYVEYRDAMREVDPDIEVDASAIDPWFTSVYDGASADSHESEPPIWNEVLFEKAGDAIEGIDLHRYTAGIKGNNTEARETWCEEHSEDPIGYNEILVNFPQVYDRLLSDVEDLAVENGSPNCRLTIGEWNLGPAVNEDWPAAQTGTMAHAAYAAKTFQTFIRHGEYVQMGHWTDYTLYPHPDPHGPAPPHPGAYIQREMAEPLLESDAKWAVADTNVESPDRPFLQTGNWSLPADNIALVDAVTIVSDDGTTHTFATNGSLCETYETSVEFDDGGGSTEVTLYRPVDDDPFLVQESRNKPDAFEIETFTLEDGYVELPPASFMKLTRQI</sequence>
<dbReference type="RefSeq" id="WP_224829487.1">
    <property type="nucleotide sequence ID" value="NZ_JAIVEF010000013.1"/>
</dbReference>